<keyword evidence="6" id="KW-1185">Reference proteome</keyword>
<reference evidence="5 6" key="1">
    <citation type="submission" date="2024-04" db="EMBL/GenBank/DDBJ databases">
        <title>Draft genome sequence of Pseudoxanthomonas putridarboris WD12.</title>
        <authorList>
            <person name="Oh J."/>
        </authorList>
    </citation>
    <scope>NUCLEOTIDE SEQUENCE [LARGE SCALE GENOMIC DNA]</scope>
    <source>
        <strain evidence="5 6">WD12</strain>
    </source>
</reference>
<dbReference type="InterPro" id="IPR051458">
    <property type="entry name" value="Cyt/Met_Dipeptidase"/>
</dbReference>
<protein>
    <submittedName>
        <fullName evidence="5">M20/M25/M40 family metallo-hydrolase</fullName>
    </submittedName>
</protein>
<organism evidence="5 6">
    <name type="scientific">Pseudoxanthomonas putridarboris</name>
    <dbReference type="NCBI Taxonomy" id="752605"/>
    <lineage>
        <taxon>Bacteria</taxon>
        <taxon>Pseudomonadati</taxon>
        <taxon>Pseudomonadota</taxon>
        <taxon>Gammaproteobacteria</taxon>
        <taxon>Lysobacterales</taxon>
        <taxon>Lysobacteraceae</taxon>
        <taxon>Pseudoxanthomonas</taxon>
    </lineage>
</organism>
<dbReference type="Pfam" id="PF01546">
    <property type="entry name" value="Peptidase_M20"/>
    <property type="match status" value="1"/>
</dbReference>
<accession>A0ABU9IWH2</accession>
<gene>
    <name evidence="5" type="ORF">AAD027_03065</name>
</gene>
<evidence type="ECO:0000256" key="3">
    <source>
        <dbReference type="ARBA" id="ARBA00022801"/>
    </source>
</evidence>
<keyword evidence="3" id="KW-0378">Hydrolase</keyword>
<dbReference type="Pfam" id="PF07687">
    <property type="entry name" value="M20_dimer"/>
    <property type="match status" value="1"/>
</dbReference>
<dbReference type="PANTHER" id="PTHR43270:SF4">
    <property type="entry name" value="CARNOSINE DIPEPTIDASE 2, ISOFORM A"/>
    <property type="match status" value="1"/>
</dbReference>
<sequence length="467" mass="49394">MNLPDLKKDIDIAWDRSILPTLLDYIAIPCLSPAFDADWASAGHMDRALDLLTGWAREQLADMPGVSIEALHLPGRTPVLLVDMPGSSAATTLIYGHLDKQPAMEGWTNGRSAWSPRLEGDRLYGRGGADDGYALFAAVAAIKALHGCGMERPRCLILIEASEESGSPDLSAYLALLAPRLETVSLVVALDGSCGNYDQLWTTTSLRGQVAGTLEVRTLESGVHSGDASGVVASSFRIARHLLSRIEDPRTGEVVPAFHVPIPQARRREARDAAGSLGSGLATALPIIAGLHPVHTESSEVVLNRSWRPQLAVTGLDGLPGVAHAAAVMQPATRLKVSLRLPPTLDAEAASQRLKAILEDAPPHACRVGFSVDMVSPGWNAPATPAWLQRSLDNASQQAFGRPSAAIGGGGGIPFLAMLGKQLPNAQFVVTGVQGPLSNAHGPDEFLHLPTARRLTMALALLLHGLE</sequence>
<dbReference type="Proteomes" id="UP001459204">
    <property type="component" value="Unassembled WGS sequence"/>
</dbReference>
<dbReference type="InterPro" id="IPR002933">
    <property type="entry name" value="Peptidase_M20"/>
</dbReference>
<keyword evidence="1" id="KW-0645">Protease</keyword>
<evidence type="ECO:0000256" key="1">
    <source>
        <dbReference type="ARBA" id="ARBA00022670"/>
    </source>
</evidence>
<dbReference type="EMBL" id="JBBWWT010000001">
    <property type="protein sequence ID" value="MEL1263350.1"/>
    <property type="molecule type" value="Genomic_DNA"/>
</dbReference>
<name>A0ABU9IWH2_9GAMM</name>
<comment type="caution">
    <text evidence="5">The sequence shown here is derived from an EMBL/GenBank/DDBJ whole genome shotgun (WGS) entry which is preliminary data.</text>
</comment>
<dbReference type="SUPFAM" id="SSF53187">
    <property type="entry name" value="Zn-dependent exopeptidases"/>
    <property type="match status" value="1"/>
</dbReference>
<proteinExistence type="predicted"/>
<dbReference type="PANTHER" id="PTHR43270">
    <property type="entry name" value="BETA-ALA-HIS DIPEPTIDASE"/>
    <property type="match status" value="1"/>
</dbReference>
<dbReference type="Gene3D" id="3.40.630.10">
    <property type="entry name" value="Zn peptidases"/>
    <property type="match status" value="1"/>
</dbReference>
<dbReference type="InterPro" id="IPR011650">
    <property type="entry name" value="Peptidase_M20_dimer"/>
</dbReference>
<dbReference type="RefSeq" id="WP_341724530.1">
    <property type="nucleotide sequence ID" value="NZ_JBBWWT010000001.1"/>
</dbReference>
<keyword evidence="2" id="KW-0479">Metal-binding</keyword>
<dbReference type="Gene3D" id="3.30.70.360">
    <property type="match status" value="1"/>
</dbReference>
<evidence type="ECO:0000313" key="6">
    <source>
        <dbReference type="Proteomes" id="UP001459204"/>
    </source>
</evidence>
<evidence type="ECO:0000259" key="4">
    <source>
        <dbReference type="Pfam" id="PF07687"/>
    </source>
</evidence>
<evidence type="ECO:0000256" key="2">
    <source>
        <dbReference type="ARBA" id="ARBA00022723"/>
    </source>
</evidence>
<evidence type="ECO:0000313" key="5">
    <source>
        <dbReference type="EMBL" id="MEL1263350.1"/>
    </source>
</evidence>
<feature type="domain" description="Peptidase M20 dimerisation" evidence="4">
    <location>
        <begin position="207"/>
        <end position="364"/>
    </location>
</feature>